<evidence type="ECO:0000313" key="2">
    <source>
        <dbReference type="Proteomes" id="UP000070376"/>
    </source>
</evidence>
<comment type="caution">
    <text evidence="1">The sequence shown here is derived from an EMBL/GenBank/DDBJ whole genome shotgun (WGS) entry which is preliminary data.</text>
</comment>
<protein>
    <submittedName>
        <fullName evidence="1">Uncharacterized protein</fullName>
    </submittedName>
</protein>
<dbReference type="Proteomes" id="UP000070376">
    <property type="component" value="Unassembled WGS sequence"/>
</dbReference>
<gene>
    <name evidence="1" type="ORF">HMPREF3213_01448</name>
</gene>
<accession>A0A133KTQ4</accession>
<evidence type="ECO:0000313" key="1">
    <source>
        <dbReference type="EMBL" id="KWZ82963.1"/>
    </source>
</evidence>
<reference evidence="2" key="1">
    <citation type="submission" date="2016-01" db="EMBL/GenBank/DDBJ databases">
        <authorList>
            <person name="Mitreva M."/>
            <person name="Pepin K.H."/>
            <person name="Mihindukulasuriya K.A."/>
            <person name="Fulton R."/>
            <person name="Fronick C."/>
            <person name="O'Laughlin M."/>
            <person name="Miner T."/>
            <person name="Herter B."/>
            <person name="Rosa B.A."/>
            <person name="Cordes M."/>
            <person name="Tomlinson C."/>
            <person name="Wollam A."/>
            <person name="Palsikar V.B."/>
            <person name="Mardis E.R."/>
            <person name="Wilson R.K."/>
        </authorList>
    </citation>
    <scope>NUCLEOTIDE SEQUENCE [LARGE SCALE GENOMIC DNA]</scope>
    <source>
        <strain evidence="2">GED7749B</strain>
    </source>
</reference>
<proteinExistence type="predicted"/>
<dbReference type="EMBL" id="LRPN01000047">
    <property type="protein sequence ID" value="KWZ82963.1"/>
    <property type="molecule type" value="Genomic_DNA"/>
</dbReference>
<sequence length="114" mass="12776">MAACQKVNIFKTESQSESVTDISSGDMNEEKSGIFKSRNIQKMNFSAFYGSTSRAKTTAEGKRANIAKNPGISRQEKHRAAAIFQDQISKHEKLLRFDPEQFTSELSNLLQAFP</sequence>
<organism evidence="1 2">
    <name type="scientific">Heyndrickxia coagulans</name>
    <name type="common">Weizmannia coagulans</name>
    <dbReference type="NCBI Taxonomy" id="1398"/>
    <lineage>
        <taxon>Bacteria</taxon>
        <taxon>Bacillati</taxon>
        <taxon>Bacillota</taxon>
        <taxon>Bacilli</taxon>
        <taxon>Bacillales</taxon>
        <taxon>Bacillaceae</taxon>
        <taxon>Heyndrickxia</taxon>
    </lineage>
</organism>
<dbReference type="AlphaFoldDB" id="A0A133KTQ4"/>
<name>A0A133KTQ4_HEYCO</name>